<dbReference type="KEGG" id="ppsu:NO713_05717"/>
<evidence type="ECO:0000313" key="4">
    <source>
        <dbReference type="Proteomes" id="UP001153719"/>
    </source>
</evidence>
<feature type="domain" description="Ribbon-helix-helix protein CopG" evidence="2">
    <location>
        <begin position="42"/>
        <end position="78"/>
    </location>
</feature>
<dbReference type="InterPro" id="IPR002145">
    <property type="entry name" value="CopG"/>
</dbReference>
<protein>
    <submittedName>
        <fullName evidence="3">Helix-turn-helix protein, CopG</fullName>
    </submittedName>
</protein>
<reference evidence="3" key="1">
    <citation type="submission" date="2020-09" db="EMBL/GenBank/DDBJ databases">
        <authorList>
            <person name="Blom J."/>
        </authorList>
    </citation>
    <scope>NUCLEOTIDE SEQUENCE</scope>
    <source>
        <strain evidence="3">No.713</strain>
        <plasmid evidence="3">p1</plasmid>
    </source>
</reference>
<dbReference type="EMBL" id="LR882968">
    <property type="protein sequence ID" value="CAD5988477.1"/>
    <property type="molecule type" value="Genomic_DNA"/>
</dbReference>
<dbReference type="Gene3D" id="1.10.1220.10">
    <property type="entry name" value="Met repressor-like"/>
    <property type="match status" value="1"/>
</dbReference>
<feature type="compositionally biased region" description="Basic and acidic residues" evidence="1">
    <location>
        <begin position="1"/>
        <end position="18"/>
    </location>
</feature>
<organism evidence="3 4">
    <name type="scientific">Planktothrix pseudagardhii</name>
    <dbReference type="NCBI Taxonomy" id="132604"/>
    <lineage>
        <taxon>Bacteria</taxon>
        <taxon>Bacillati</taxon>
        <taxon>Cyanobacteriota</taxon>
        <taxon>Cyanophyceae</taxon>
        <taxon>Oscillatoriophycideae</taxon>
        <taxon>Oscillatoriales</taxon>
        <taxon>Microcoleaceae</taxon>
        <taxon>Planktothrix</taxon>
    </lineage>
</organism>
<keyword evidence="4" id="KW-1185">Reference proteome</keyword>
<dbReference type="Proteomes" id="UP001153719">
    <property type="component" value="Plasmid p1"/>
</dbReference>
<evidence type="ECO:0000313" key="3">
    <source>
        <dbReference type="EMBL" id="CAD5988477.1"/>
    </source>
</evidence>
<proteinExistence type="predicted"/>
<dbReference type="InterPro" id="IPR010985">
    <property type="entry name" value="Ribbon_hlx_hlx"/>
</dbReference>
<accession>A0A9W4CUB6</accession>
<keyword evidence="3" id="KW-0614">Plasmid</keyword>
<sequence length="85" mass="9784">MSRFDDLFKSAKKQDPPEKQAPPNKTEQPSKKLSKSKDPNYVRTTVYLPQELHRQLKAIAATEGEEMSEIVEQLLKAWMSKHSDV</sequence>
<dbReference type="Pfam" id="PF01402">
    <property type="entry name" value="RHH_1"/>
    <property type="match status" value="1"/>
</dbReference>
<dbReference type="SUPFAM" id="SSF47598">
    <property type="entry name" value="Ribbon-helix-helix"/>
    <property type="match status" value="1"/>
</dbReference>
<dbReference type="InterPro" id="IPR013321">
    <property type="entry name" value="Arc_rbn_hlx_hlx"/>
</dbReference>
<dbReference type="RefSeq" id="WP_254175257.1">
    <property type="nucleotide sequence ID" value="NZ_LR882968.1"/>
</dbReference>
<dbReference type="AlphaFoldDB" id="A0A9W4CUB6"/>
<dbReference type="GO" id="GO:0006355">
    <property type="term" value="P:regulation of DNA-templated transcription"/>
    <property type="evidence" value="ECO:0007669"/>
    <property type="project" value="InterPro"/>
</dbReference>
<evidence type="ECO:0000256" key="1">
    <source>
        <dbReference type="SAM" id="MobiDB-lite"/>
    </source>
</evidence>
<evidence type="ECO:0000259" key="2">
    <source>
        <dbReference type="Pfam" id="PF01402"/>
    </source>
</evidence>
<name>A0A9W4CUB6_9CYAN</name>
<feature type="region of interest" description="Disordered" evidence="1">
    <location>
        <begin position="1"/>
        <end position="42"/>
    </location>
</feature>
<gene>
    <name evidence="3" type="ORF">NO713_05717</name>
</gene>
<geneLocation type="plasmid" evidence="3 4">
    <name>p1</name>
</geneLocation>